<evidence type="ECO:0000256" key="1">
    <source>
        <dbReference type="SAM" id="MobiDB-lite"/>
    </source>
</evidence>
<evidence type="ECO:0000313" key="2">
    <source>
        <dbReference type="EMBL" id="TRZ00276.1"/>
    </source>
</evidence>
<gene>
    <name evidence="2" type="ORF">DNTS_026569</name>
</gene>
<dbReference type="Proteomes" id="UP000316079">
    <property type="component" value="Unassembled WGS sequence"/>
</dbReference>
<feature type="region of interest" description="Disordered" evidence="1">
    <location>
        <begin position="1"/>
        <end position="49"/>
    </location>
</feature>
<protein>
    <submittedName>
        <fullName evidence="2">Uncharacterized protein</fullName>
    </submittedName>
</protein>
<evidence type="ECO:0000313" key="3">
    <source>
        <dbReference type="Proteomes" id="UP000316079"/>
    </source>
</evidence>
<proteinExistence type="predicted"/>
<accession>A0A553RDM5</accession>
<organism evidence="2 3">
    <name type="scientific">Danionella cerebrum</name>
    <dbReference type="NCBI Taxonomy" id="2873325"/>
    <lineage>
        <taxon>Eukaryota</taxon>
        <taxon>Metazoa</taxon>
        <taxon>Chordata</taxon>
        <taxon>Craniata</taxon>
        <taxon>Vertebrata</taxon>
        <taxon>Euteleostomi</taxon>
        <taxon>Actinopterygii</taxon>
        <taxon>Neopterygii</taxon>
        <taxon>Teleostei</taxon>
        <taxon>Ostariophysi</taxon>
        <taxon>Cypriniformes</taxon>
        <taxon>Danionidae</taxon>
        <taxon>Danioninae</taxon>
        <taxon>Danionella</taxon>
    </lineage>
</organism>
<comment type="caution">
    <text evidence="2">The sequence shown here is derived from an EMBL/GenBank/DDBJ whole genome shotgun (WGS) entry which is preliminary data.</text>
</comment>
<sequence length="181" mass="20197">MTEILSGIYQNEEQRERTESDNSPSALDTMGSDTEMVEANSLQKRRRDEGLVLKAPPKKQQKETCVTVLNDSSLDVSTPVMGFGNNAIGKNKNENALEMMGTIKGHDQSNDNKRNDEKGTEKAKGVCLNFRACPAAESKFESRGVHAYQDFLHGDIKPQGKGILQASYWFGLRLPIWFKLT</sequence>
<dbReference type="EMBL" id="SRMA01024584">
    <property type="protein sequence ID" value="TRZ00276.1"/>
    <property type="molecule type" value="Genomic_DNA"/>
</dbReference>
<keyword evidence="3" id="KW-1185">Reference proteome</keyword>
<reference evidence="2 3" key="1">
    <citation type="journal article" date="2019" name="Sci. Data">
        <title>Hybrid genome assembly and annotation of Danionella translucida.</title>
        <authorList>
            <person name="Kadobianskyi M."/>
            <person name="Schulze L."/>
            <person name="Schuelke M."/>
            <person name="Judkewitz B."/>
        </authorList>
    </citation>
    <scope>NUCLEOTIDE SEQUENCE [LARGE SCALE GENOMIC DNA]</scope>
    <source>
        <strain evidence="2 3">Bolton</strain>
    </source>
</reference>
<name>A0A553RDM5_9TELE</name>
<dbReference type="AlphaFoldDB" id="A0A553RDM5"/>